<feature type="transmembrane region" description="Helical" evidence="1">
    <location>
        <begin position="51"/>
        <end position="71"/>
    </location>
</feature>
<sequence>MAMVSNDPTWWLTINAYRFSSYFIVAAFVGVTYDWALTFGQEVELVWRQRWSLMTVLYLGVRYLGILYAALSMLTGVPTISLTDTVSWIVYVMWNWTGGLVFVMLWVIIITRLHAMYQRSRKIRIFLIVTFLAINTFGGVSNVIATMHKEFLLSDSYQCSTDSAKDIPPLVSITWILIVVWEVLTLCLAFWIAVKHFRELRQHSAGGMIRDCFMTLMKTHVVYSASVLAVSCFQLIVNFSPTPITDLSSLEVQTFFGLVHILEVVEMSVLGPRLILGVRTYHANLVTNSDAATGMTSIAFQERVHISTGSGV</sequence>
<keyword evidence="1" id="KW-0472">Membrane</keyword>
<reference evidence="3" key="1">
    <citation type="journal article" date="2020" name="New Phytol.">
        <title>Comparative genomics reveals dynamic genome evolution in host specialist ectomycorrhizal fungi.</title>
        <authorList>
            <person name="Lofgren L.A."/>
            <person name="Nguyen N.H."/>
            <person name="Vilgalys R."/>
            <person name="Ruytinx J."/>
            <person name="Liao H.L."/>
            <person name="Branco S."/>
            <person name="Kuo A."/>
            <person name="LaButti K."/>
            <person name="Lipzen A."/>
            <person name="Andreopoulos W."/>
            <person name="Pangilinan J."/>
            <person name="Riley R."/>
            <person name="Hundley H."/>
            <person name="Na H."/>
            <person name="Barry K."/>
            <person name="Grigoriev I.V."/>
            <person name="Stajich J.E."/>
            <person name="Kennedy P.G."/>
        </authorList>
    </citation>
    <scope>NUCLEOTIDE SEQUENCE</scope>
    <source>
        <strain evidence="3">S12</strain>
    </source>
</reference>
<feature type="transmembrane region" description="Helical" evidence="1">
    <location>
        <begin position="215"/>
        <end position="237"/>
    </location>
</feature>
<keyword evidence="1" id="KW-0812">Transmembrane</keyword>
<evidence type="ECO:0000313" key="4">
    <source>
        <dbReference type="Proteomes" id="UP000719766"/>
    </source>
</evidence>
<comment type="caution">
    <text evidence="3">The sequence shown here is derived from an EMBL/GenBank/DDBJ whole genome shotgun (WGS) entry which is preliminary data.</text>
</comment>
<evidence type="ECO:0000256" key="1">
    <source>
        <dbReference type="SAM" id="Phobius"/>
    </source>
</evidence>
<feature type="domain" description="DUF6533" evidence="2">
    <location>
        <begin position="22"/>
        <end position="67"/>
    </location>
</feature>
<feature type="transmembrane region" description="Helical" evidence="1">
    <location>
        <begin position="20"/>
        <end position="39"/>
    </location>
</feature>
<proteinExistence type="predicted"/>
<dbReference type="EMBL" id="JABBWE010000083">
    <property type="protein sequence ID" value="KAG1787126.1"/>
    <property type="molecule type" value="Genomic_DNA"/>
</dbReference>
<organism evidence="3 4">
    <name type="scientific">Suillus plorans</name>
    <dbReference type="NCBI Taxonomy" id="116603"/>
    <lineage>
        <taxon>Eukaryota</taxon>
        <taxon>Fungi</taxon>
        <taxon>Dikarya</taxon>
        <taxon>Basidiomycota</taxon>
        <taxon>Agaricomycotina</taxon>
        <taxon>Agaricomycetes</taxon>
        <taxon>Agaricomycetidae</taxon>
        <taxon>Boletales</taxon>
        <taxon>Suillineae</taxon>
        <taxon>Suillaceae</taxon>
        <taxon>Suillus</taxon>
    </lineage>
</organism>
<dbReference type="RefSeq" id="XP_041154499.1">
    <property type="nucleotide sequence ID" value="XM_041309464.1"/>
</dbReference>
<dbReference type="Proteomes" id="UP000719766">
    <property type="component" value="Unassembled WGS sequence"/>
</dbReference>
<name>A0A9P7AFC0_9AGAM</name>
<dbReference type="Pfam" id="PF20151">
    <property type="entry name" value="DUF6533"/>
    <property type="match status" value="1"/>
</dbReference>
<keyword evidence="1" id="KW-1133">Transmembrane helix</keyword>
<dbReference type="AlphaFoldDB" id="A0A9P7AFC0"/>
<accession>A0A9P7AFC0</accession>
<feature type="transmembrane region" description="Helical" evidence="1">
    <location>
        <begin position="257"/>
        <end position="276"/>
    </location>
</feature>
<feature type="transmembrane region" description="Helical" evidence="1">
    <location>
        <begin position="173"/>
        <end position="194"/>
    </location>
</feature>
<dbReference type="InterPro" id="IPR045340">
    <property type="entry name" value="DUF6533"/>
</dbReference>
<feature type="transmembrane region" description="Helical" evidence="1">
    <location>
        <begin position="125"/>
        <end position="145"/>
    </location>
</feature>
<keyword evidence="4" id="KW-1185">Reference proteome</keyword>
<evidence type="ECO:0000313" key="3">
    <source>
        <dbReference type="EMBL" id="KAG1787126.1"/>
    </source>
</evidence>
<dbReference type="OrthoDB" id="2650825at2759"/>
<evidence type="ECO:0000259" key="2">
    <source>
        <dbReference type="Pfam" id="PF20151"/>
    </source>
</evidence>
<dbReference type="GeneID" id="64603228"/>
<protein>
    <recommendedName>
        <fullName evidence="2">DUF6533 domain-containing protein</fullName>
    </recommendedName>
</protein>
<feature type="transmembrane region" description="Helical" evidence="1">
    <location>
        <begin position="91"/>
        <end position="113"/>
    </location>
</feature>
<gene>
    <name evidence="3" type="ORF">HD556DRAFT_1530635</name>
</gene>